<feature type="compositionally biased region" description="Basic and acidic residues" evidence="1">
    <location>
        <begin position="1"/>
        <end position="12"/>
    </location>
</feature>
<comment type="caution">
    <text evidence="2">The sequence shown here is derived from an EMBL/GenBank/DDBJ whole genome shotgun (WGS) entry which is preliminary data.</text>
</comment>
<feature type="region of interest" description="Disordered" evidence="1">
    <location>
        <begin position="1"/>
        <end position="25"/>
    </location>
</feature>
<dbReference type="Proteomes" id="UP000529637">
    <property type="component" value="Unassembled WGS sequence"/>
</dbReference>
<dbReference type="AlphaFoldDB" id="A0A7Y6TVE7"/>
<evidence type="ECO:0000256" key="1">
    <source>
        <dbReference type="SAM" id="MobiDB-lite"/>
    </source>
</evidence>
<dbReference type="InterPro" id="IPR010653">
    <property type="entry name" value="NlpB/DapX"/>
</dbReference>
<evidence type="ECO:0000313" key="3">
    <source>
        <dbReference type="Proteomes" id="UP000529637"/>
    </source>
</evidence>
<accession>A0A7Y6TVE7</accession>
<name>A0A7Y6TVE7_9BURK</name>
<dbReference type="Gene3D" id="3.30.310.170">
    <property type="entry name" value="Outer membrane protein assembly factor BamC"/>
    <property type="match status" value="1"/>
</dbReference>
<evidence type="ECO:0000313" key="2">
    <source>
        <dbReference type="EMBL" id="NUZ05029.1"/>
    </source>
</evidence>
<protein>
    <submittedName>
        <fullName evidence="2">Outer membrane protein assembly factor BamC</fullName>
    </submittedName>
</protein>
<reference evidence="2 3" key="1">
    <citation type="submission" date="2020-06" db="EMBL/GenBank/DDBJ databases">
        <title>Schlegella sp. ID0723 isolated from air conditioner.</title>
        <authorList>
            <person name="Kim D.Y."/>
            <person name="Kim D.-U."/>
        </authorList>
    </citation>
    <scope>NUCLEOTIDE SEQUENCE [LARGE SCALE GENOMIC DNA]</scope>
    <source>
        <strain evidence="2 3">ID0723</strain>
    </source>
</reference>
<dbReference type="EMBL" id="JABWMJ010000002">
    <property type="protein sequence ID" value="NUZ05029.1"/>
    <property type="molecule type" value="Genomic_DNA"/>
</dbReference>
<gene>
    <name evidence="2" type="primary">bamC</name>
    <name evidence="2" type="ORF">HQN59_04555</name>
</gene>
<proteinExistence type="predicted"/>
<keyword evidence="3" id="KW-1185">Reference proteome</keyword>
<dbReference type="InterPro" id="IPR042268">
    <property type="entry name" value="BamC_C"/>
</dbReference>
<dbReference type="Pfam" id="PF06804">
    <property type="entry name" value="Lipoprotein_18"/>
    <property type="match status" value="1"/>
</dbReference>
<organism evidence="2 3">
    <name type="scientific">Piscinibacter koreensis</name>
    <dbReference type="NCBI Taxonomy" id="2742824"/>
    <lineage>
        <taxon>Bacteria</taxon>
        <taxon>Pseudomonadati</taxon>
        <taxon>Pseudomonadota</taxon>
        <taxon>Betaproteobacteria</taxon>
        <taxon>Burkholderiales</taxon>
        <taxon>Sphaerotilaceae</taxon>
        <taxon>Piscinibacter</taxon>
    </lineage>
</organism>
<sequence length="353" mass="38911">MAGDKVDYRSGAERTNGLEVPPDLTQLSRDTRFQAPGGTVSASTYQTAASAPPLSATPTGAAVAPKAVGDFRIERLGNERWLSTTLPPEQLYPQVRSFWRDAGFTLVTDLPDAGVLETNWAENRAKLPRDFIRSTIGRVFDGLYSTGELDKFRTRIERTPTGSDVYITHRGMVEVYQGERRESTVWQARPTDPQLEAEFLSRLMVRLGQKEEVARATVDAAAAAPAGPARARLVSGRPAATLQVDDNFDRAWRRVGLALDRSGFTVEDRDRAQGLYYVRYVDPDVVRREEPGFLARMFSFGRASKDDTSLARYRVHVASDGATSTVTVQNAQGAPENGTTGQRIVSLLLEDLK</sequence>